<keyword evidence="1" id="KW-0812">Transmembrane</keyword>
<protein>
    <recommendedName>
        <fullName evidence="4">DUF3955 domain-containing protein</fullName>
    </recommendedName>
</protein>
<dbReference type="EMBL" id="JACOQE010000009">
    <property type="protein sequence ID" value="MBC5741319.1"/>
    <property type="molecule type" value="Genomic_DNA"/>
</dbReference>
<keyword evidence="1" id="KW-1133">Transmembrane helix</keyword>
<dbReference type="Proteomes" id="UP000633936">
    <property type="component" value="Unassembled WGS sequence"/>
</dbReference>
<dbReference type="PROSITE" id="PS51257">
    <property type="entry name" value="PROKAR_LIPOPROTEIN"/>
    <property type="match status" value="1"/>
</dbReference>
<proteinExistence type="predicted"/>
<evidence type="ECO:0000313" key="3">
    <source>
        <dbReference type="Proteomes" id="UP000633936"/>
    </source>
</evidence>
<feature type="transmembrane region" description="Helical" evidence="1">
    <location>
        <begin position="42"/>
        <end position="62"/>
    </location>
</feature>
<dbReference type="RefSeq" id="WP_147349001.1">
    <property type="nucleotide sequence ID" value="NZ_JACOQE010000009.1"/>
</dbReference>
<comment type="caution">
    <text evidence="2">The sequence shown here is derived from an EMBL/GenBank/DDBJ whole genome shotgun (WGS) entry which is preliminary data.</text>
</comment>
<evidence type="ECO:0008006" key="4">
    <source>
        <dbReference type="Google" id="ProtNLM"/>
    </source>
</evidence>
<accession>A0ABR7I4F5</accession>
<evidence type="ECO:0000256" key="1">
    <source>
        <dbReference type="SAM" id="Phobius"/>
    </source>
</evidence>
<reference evidence="2 3" key="1">
    <citation type="submission" date="2020-08" db="EMBL/GenBank/DDBJ databases">
        <title>Genome public.</title>
        <authorList>
            <person name="Liu C."/>
            <person name="Sun Q."/>
        </authorList>
    </citation>
    <scope>NUCLEOTIDE SEQUENCE [LARGE SCALE GENOMIC DNA]</scope>
    <source>
        <strain evidence="2 3">27-44</strain>
    </source>
</reference>
<name>A0ABR7I4F5_9FIRM</name>
<evidence type="ECO:0000313" key="2">
    <source>
        <dbReference type="EMBL" id="MBC5741319.1"/>
    </source>
</evidence>
<keyword evidence="1" id="KW-0472">Membrane</keyword>
<organism evidence="2 3">
    <name type="scientific">Blautia intestinalis</name>
    <dbReference type="NCBI Taxonomy" id="2763028"/>
    <lineage>
        <taxon>Bacteria</taxon>
        <taxon>Bacillati</taxon>
        <taxon>Bacillota</taxon>
        <taxon>Clostridia</taxon>
        <taxon>Lachnospirales</taxon>
        <taxon>Lachnospiraceae</taxon>
        <taxon>Blautia</taxon>
    </lineage>
</organism>
<gene>
    <name evidence="2" type="ORF">H8Z79_12900</name>
</gene>
<sequence>MKKNREMFSGLTAWLVSACFFLGCFANKQLLEKISKLGNSHILIYGLTLVLFCLVFLAAMGVTGRMKEKQSCSDGNAAGEN</sequence>
<keyword evidence="3" id="KW-1185">Reference proteome</keyword>